<dbReference type="PROSITE" id="PS00518">
    <property type="entry name" value="ZF_RING_1"/>
    <property type="match status" value="1"/>
</dbReference>
<dbReference type="PANTHER" id="PTHR47156:SF10">
    <property type="entry name" value="E3 UBIQUITIN-PROTEIN LIGASE TRIM-21-RELATED"/>
    <property type="match status" value="1"/>
</dbReference>
<sequence>MTCGHTMCSLCLERAIIEQSKMCPTCRTPYSASRVKELPVNFSLEGIVKSLSTSDKLPECTEHQLPVSHRCSTHKAWVCQSCRKEDHSSKVCKFITISEELNIKKDIKLAQTQHLLNKFEEACKQSNECKKQCKKVMEESDKEIIRYETMIKRLQEDIKKKKTIKLQMEKYYNMFDQKIETLKCKRRSYDNAITSFKSSETIREVSRCSIVVQNEVEKLQSISHELENEVDLMLQIFKTTTEPSMEHFLGNHKWSVKDGRHHIHVFQRKTTSKRLFHNLQFADENYPPLTDGMLTFLDIAWPGQKPWRVYIKMLGNTVRARQHLLLVTGHLGHSYKGLQFYGPIDKGLPRESFIIHPYDGDKAAPLVNDVTVNDGNILTKNKSKAGMIGGAGWVEGDYNTALFSVYLRDHPGRDDDTCFGQVTSGLEVLKDIAKSNEIDKIKVVDCGVVIFW</sequence>
<dbReference type="Pfam" id="PF00097">
    <property type="entry name" value="zf-C3HC4"/>
    <property type="match status" value="1"/>
</dbReference>
<evidence type="ECO:0000256" key="2">
    <source>
        <dbReference type="ARBA" id="ARBA00022771"/>
    </source>
</evidence>
<dbReference type="InterPro" id="IPR017907">
    <property type="entry name" value="Znf_RING_CS"/>
</dbReference>
<evidence type="ECO:0000256" key="3">
    <source>
        <dbReference type="ARBA" id="ARBA00022833"/>
    </source>
</evidence>
<evidence type="ECO:0000313" key="6">
    <source>
        <dbReference type="EMBL" id="CAL4142357.1"/>
    </source>
</evidence>
<dbReference type="Gene3D" id="2.40.100.10">
    <property type="entry name" value="Cyclophilin-like"/>
    <property type="match status" value="1"/>
</dbReference>
<dbReference type="GO" id="GO:0008270">
    <property type="term" value="F:zinc ion binding"/>
    <property type="evidence" value="ECO:0007669"/>
    <property type="project" value="UniProtKB-KW"/>
</dbReference>
<dbReference type="InterPro" id="IPR052667">
    <property type="entry name" value="E3_ubiquitin-ligase_RING"/>
</dbReference>
<reference evidence="6 7" key="1">
    <citation type="submission" date="2024-05" db="EMBL/GenBank/DDBJ databases">
        <authorList>
            <person name="Wallberg A."/>
        </authorList>
    </citation>
    <scope>NUCLEOTIDE SEQUENCE [LARGE SCALE GENOMIC DNA]</scope>
</reference>
<name>A0AAV2RW99_MEGNR</name>
<protein>
    <recommendedName>
        <fullName evidence="5">RING-type domain-containing protein</fullName>
    </recommendedName>
</protein>
<evidence type="ECO:0000256" key="1">
    <source>
        <dbReference type="ARBA" id="ARBA00022723"/>
    </source>
</evidence>
<accession>A0AAV2RW99</accession>
<gene>
    <name evidence="6" type="ORF">MNOR_LOCUS29103</name>
</gene>
<dbReference type="AlphaFoldDB" id="A0AAV2RW99"/>
<dbReference type="InterPro" id="IPR018957">
    <property type="entry name" value="Znf_C3HC4_RING-type"/>
</dbReference>
<comment type="caution">
    <text evidence="6">The sequence shown here is derived from an EMBL/GenBank/DDBJ whole genome shotgun (WGS) entry which is preliminary data.</text>
</comment>
<dbReference type="PROSITE" id="PS50089">
    <property type="entry name" value="ZF_RING_2"/>
    <property type="match status" value="1"/>
</dbReference>
<dbReference type="SUPFAM" id="SSF50891">
    <property type="entry name" value="Cyclophilin-like"/>
    <property type="match status" value="1"/>
</dbReference>
<evidence type="ECO:0000259" key="5">
    <source>
        <dbReference type="PROSITE" id="PS50089"/>
    </source>
</evidence>
<feature type="domain" description="RING-type" evidence="5">
    <location>
        <begin position="3"/>
        <end position="27"/>
    </location>
</feature>
<keyword evidence="7" id="KW-1185">Reference proteome</keyword>
<keyword evidence="2 4" id="KW-0863">Zinc-finger</keyword>
<dbReference type="InterPro" id="IPR029000">
    <property type="entry name" value="Cyclophilin-like_dom_sf"/>
</dbReference>
<evidence type="ECO:0000256" key="4">
    <source>
        <dbReference type="PROSITE-ProRule" id="PRU00175"/>
    </source>
</evidence>
<dbReference type="InterPro" id="IPR013083">
    <property type="entry name" value="Znf_RING/FYVE/PHD"/>
</dbReference>
<dbReference type="Gene3D" id="3.30.40.10">
    <property type="entry name" value="Zinc/RING finger domain, C3HC4 (zinc finger)"/>
    <property type="match status" value="1"/>
</dbReference>
<organism evidence="6 7">
    <name type="scientific">Meganyctiphanes norvegica</name>
    <name type="common">Northern krill</name>
    <name type="synonym">Thysanopoda norvegica</name>
    <dbReference type="NCBI Taxonomy" id="48144"/>
    <lineage>
        <taxon>Eukaryota</taxon>
        <taxon>Metazoa</taxon>
        <taxon>Ecdysozoa</taxon>
        <taxon>Arthropoda</taxon>
        <taxon>Crustacea</taxon>
        <taxon>Multicrustacea</taxon>
        <taxon>Malacostraca</taxon>
        <taxon>Eumalacostraca</taxon>
        <taxon>Eucarida</taxon>
        <taxon>Euphausiacea</taxon>
        <taxon>Euphausiidae</taxon>
        <taxon>Meganyctiphanes</taxon>
    </lineage>
</organism>
<dbReference type="EMBL" id="CAXKWB010033169">
    <property type="protein sequence ID" value="CAL4142357.1"/>
    <property type="molecule type" value="Genomic_DNA"/>
</dbReference>
<keyword evidence="3" id="KW-0862">Zinc</keyword>
<dbReference type="Proteomes" id="UP001497623">
    <property type="component" value="Unassembled WGS sequence"/>
</dbReference>
<dbReference type="InterPro" id="IPR001841">
    <property type="entry name" value="Znf_RING"/>
</dbReference>
<dbReference type="SUPFAM" id="SSF57850">
    <property type="entry name" value="RING/U-box"/>
    <property type="match status" value="1"/>
</dbReference>
<proteinExistence type="predicted"/>
<evidence type="ECO:0000313" key="7">
    <source>
        <dbReference type="Proteomes" id="UP001497623"/>
    </source>
</evidence>
<dbReference type="PANTHER" id="PTHR47156">
    <property type="entry name" value="PROTEIN CBG20824"/>
    <property type="match status" value="1"/>
</dbReference>
<keyword evidence="1" id="KW-0479">Metal-binding</keyword>